<keyword evidence="2" id="KW-1185">Reference proteome</keyword>
<dbReference type="EMBL" id="FRCS01000016">
    <property type="protein sequence ID" value="SHN46612.1"/>
    <property type="molecule type" value="Genomic_DNA"/>
</dbReference>
<gene>
    <name evidence="1" type="ORF">SAMN05443668_116148</name>
</gene>
<dbReference type="AlphaFoldDB" id="A0A1M7RKC6"/>
<sequence>MTVAEGGRRLPIPQAGVLRPLWDIGLRTSAGHPDLRVARIWVENARGLLPGGRGRIRLAPLSPSEWHALRPGQRLAMHEGTPPVGVATIIQISAFTE</sequence>
<name>A0A1M7RKC6_9ACTN</name>
<proteinExistence type="predicted"/>
<evidence type="ECO:0000313" key="1">
    <source>
        <dbReference type="EMBL" id="SHN46612.1"/>
    </source>
</evidence>
<evidence type="ECO:0000313" key="2">
    <source>
        <dbReference type="Proteomes" id="UP000184440"/>
    </source>
</evidence>
<dbReference type="OrthoDB" id="3472120at2"/>
<protein>
    <submittedName>
        <fullName evidence="1">Uncharacterized protein</fullName>
    </submittedName>
</protein>
<dbReference type="RefSeq" id="WP_073263743.1">
    <property type="nucleotide sequence ID" value="NZ_FRCS01000016.1"/>
</dbReference>
<dbReference type="Proteomes" id="UP000184440">
    <property type="component" value="Unassembled WGS sequence"/>
</dbReference>
<organism evidence="1 2">
    <name type="scientific">Cryptosporangium aurantiacum</name>
    <dbReference type="NCBI Taxonomy" id="134849"/>
    <lineage>
        <taxon>Bacteria</taxon>
        <taxon>Bacillati</taxon>
        <taxon>Actinomycetota</taxon>
        <taxon>Actinomycetes</taxon>
        <taxon>Cryptosporangiales</taxon>
        <taxon>Cryptosporangiaceae</taxon>
        <taxon>Cryptosporangium</taxon>
    </lineage>
</organism>
<accession>A0A1M7RKC6</accession>
<reference evidence="1 2" key="1">
    <citation type="submission" date="2016-11" db="EMBL/GenBank/DDBJ databases">
        <authorList>
            <person name="Jaros S."/>
            <person name="Januszkiewicz K."/>
            <person name="Wedrychowicz H."/>
        </authorList>
    </citation>
    <scope>NUCLEOTIDE SEQUENCE [LARGE SCALE GENOMIC DNA]</scope>
    <source>
        <strain evidence="1 2">DSM 46144</strain>
    </source>
</reference>